<protein>
    <recommendedName>
        <fullName evidence="7">ADP-ribosylation factor-like protein 8A</fullName>
    </recommendedName>
</protein>
<dbReference type="InterPro" id="IPR006689">
    <property type="entry name" value="Small_GTPase_ARF/SAR"/>
</dbReference>
<evidence type="ECO:0000256" key="1">
    <source>
        <dbReference type="ARBA" id="ARBA00022741"/>
    </source>
</evidence>
<dbReference type="OMA" id="CHCVSEA"/>
<keyword evidence="6" id="KW-1185">Reference proteome</keyword>
<dbReference type="InterPro" id="IPR027417">
    <property type="entry name" value="P-loop_NTPase"/>
</dbReference>
<reference evidence="5 6" key="1">
    <citation type="submission" date="2017-09" db="EMBL/GenBank/DDBJ databases">
        <authorList>
            <consortium name="International Durum Wheat Genome Sequencing Consortium (IDWGSC)"/>
            <person name="Milanesi L."/>
        </authorList>
    </citation>
    <scope>NUCLEOTIDE SEQUENCE [LARGE SCALE GENOMIC DNA]</scope>
    <source>
        <strain evidence="6">cv. Svevo</strain>
    </source>
</reference>
<dbReference type="Gene3D" id="3.40.50.300">
    <property type="entry name" value="P-loop containing nucleotide triphosphate hydrolases"/>
    <property type="match status" value="1"/>
</dbReference>
<dbReference type="EMBL" id="LT934117">
    <property type="protein sequence ID" value="VAH87853.1"/>
    <property type="molecule type" value="Genomic_DNA"/>
</dbReference>
<dbReference type="AlphaFoldDB" id="A0A9R0S3Z4"/>
<sequence>MQAGSLLWCGGLAAGYLLLLCGEWQLRGGCGGGGSKPRLGGMRREKGRGDRRYVVDAADRENMAIAKSELHDLLSKPSLTGIPLLVIGNKIDKPEAFPKQSFTELMGLKAMTDREVACFMISCKNSTNIDSVIDWLVKHSKKKN</sequence>
<evidence type="ECO:0000313" key="5">
    <source>
        <dbReference type="EMBL" id="VAH87853.1"/>
    </source>
</evidence>
<keyword evidence="2 3" id="KW-0342">GTP-binding</keyword>
<evidence type="ECO:0008006" key="7">
    <source>
        <dbReference type="Google" id="ProtNLM"/>
    </source>
</evidence>
<dbReference type="SUPFAM" id="SSF52540">
    <property type="entry name" value="P-loop containing nucleoside triphosphate hydrolases"/>
    <property type="match status" value="1"/>
</dbReference>
<feature type="binding site" evidence="3">
    <location>
        <begin position="89"/>
        <end position="92"/>
    </location>
    <ligand>
        <name>GTP</name>
        <dbReference type="ChEBI" id="CHEBI:37565"/>
    </ligand>
</feature>
<dbReference type="Proteomes" id="UP000324705">
    <property type="component" value="Chromosome 4A"/>
</dbReference>
<evidence type="ECO:0000313" key="6">
    <source>
        <dbReference type="Proteomes" id="UP000324705"/>
    </source>
</evidence>
<keyword evidence="4" id="KW-0732">Signal</keyword>
<accession>A0A9R0S3Z4</accession>
<feature type="chain" id="PRO_5040475024" description="ADP-ribosylation factor-like protein 8A" evidence="4">
    <location>
        <begin position="22"/>
        <end position="144"/>
    </location>
</feature>
<proteinExistence type="predicted"/>
<dbReference type="PANTHER" id="PTHR45732">
    <property type="entry name" value="ADP-RIBOSYLATION FACTOR-LIKE PROTEIN 8"/>
    <property type="match status" value="1"/>
</dbReference>
<dbReference type="PANTHER" id="PTHR45732:SF7">
    <property type="entry name" value="ADP-RIBOSYLATION FACTOR-LIKE PROTEIN 8"/>
    <property type="match status" value="1"/>
</dbReference>
<dbReference type="GO" id="GO:0005525">
    <property type="term" value="F:GTP binding"/>
    <property type="evidence" value="ECO:0007669"/>
    <property type="project" value="UniProtKB-KW"/>
</dbReference>
<evidence type="ECO:0000256" key="3">
    <source>
        <dbReference type="PIRSR" id="PIRSR606689-1"/>
    </source>
</evidence>
<evidence type="ECO:0000256" key="2">
    <source>
        <dbReference type="ARBA" id="ARBA00023134"/>
    </source>
</evidence>
<dbReference type="Gramene" id="TRITD4Av1G016370.1">
    <property type="protein sequence ID" value="TRITD4Av1G016370.1"/>
    <property type="gene ID" value="TRITD4Av1G016370"/>
</dbReference>
<feature type="signal peptide" evidence="4">
    <location>
        <begin position="1"/>
        <end position="21"/>
    </location>
</feature>
<dbReference type="Pfam" id="PF00025">
    <property type="entry name" value="Arf"/>
    <property type="match status" value="1"/>
</dbReference>
<organism evidence="5 6">
    <name type="scientific">Triticum turgidum subsp. durum</name>
    <name type="common">Durum wheat</name>
    <name type="synonym">Triticum durum</name>
    <dbReference type="NCBI Taxonomy" id="4567"/>
    <lineage>
        <taxon>Eukaryota</taxon>
        <taxon>Viridiplantae</taxon>
        <taxon>Streptophyta</taxon>
        <taxon>Embryophyta</taxon>
        <taxon>Tracheophyta</taxon>
        <taxon>Spermatophyta</taxon>
        <taxon>Magnoliopsida</taxon>
        <taxon>Liliopsida</taxon>
        <taxon>Poales</taxon>
        <taxon>Poaceae</taxon>
        <taxon>BOP clade</taxon>
        <taxon>Pooideae</taxon>
        <taxon>Triticodae</taxon>
        <taxon>Triticeae</taxon>
        <taxon>Triticinae</taxon>
        <taxon>Triticum</taxon>
    </lineage>
</organism>
<keyword evidence="1 3" id="KW-0547">Nucleotide-binding</keyword>
<name>A0A9R0S3Z4_TRITD</name>
<dbReference type="GO" id="GO:0003924">
    <property type="term" value="F:GTPase activity"/>
    <property type="evidence" value="ECO:0007669"/>
    <property type="project" value="InterPro"/>
</dbReference>
<evidence type="ECO:0000256" key="4">
    <source>
        <dbReference type="SAM" id="SignalP"/>
    </source>
</evidence>
<gene>
    <name evidence="5" type="ORF">TRITD_4Av1G016370</name>
</gene>